<evidence type="ECO:0000313" key="3">
    <source>
        <dbReference type="Proteomes" id="UP000191522"/>
    </source>
</evidence>
<organism evidence="2 3">
    <name type="scientific">Penicillium decumbens</name>
    <dbReference type="NCBI Taxonomy" id="69771"/>
    <lineage>
        <taxon>Eukaryota</taxon>
        <taxon>Fungi</taxon>
        <taxon>Dikarya</taxon>
        <taxon>Ascomycota</taxon>
        <taxon>Pezizomycotina</taxon>
        <taxon>Eurotiomycetes</taxon>
        <taxon>Eurotiomycetidae</taxon>
        <taxon>Eurotiales</taxon>
        <taxon>Aspergillaceae</taxon>
        <taxon>Penicillium</taxon>
    </lineage>
</organism>
<dbReference type="AlphaFoldDB" id="A0A1V6P011"/>
<dbReference type="EMBL" id="MDYL01000025">
    <property type="protein sequence ID" value="OQD70284.1"/>
    <property type="molecule type" value="Genomic_DNA"/>
</dbReference>
<evidence type="ECO:0000256" key="1">
    <source>
        <dbReference type="SAM" id="MobiDB-lite"/>
    </source>
</evidence>
<accession>A0A1V6P011</accession>
<proteinExistence type="predicted"/>
<reference evidence="3" key="1">
    <citation type="journal article" date="2017" name="Nat. Microbiol.">
        <title>Global analysis of biosynthetic gene clusters reveals vast potential of secondary metabolite production in Penicillium species.</title>
        <authorList>
            <person name="Nielsen J.C."/>
            <person name="Grijseels S."/>
            <person name="Prigent S."/>
            <person name="Ji B."/>
            <person name="Dainat J."/>
            <person name="Nielsen K.F."/>
            <person name="Frisvad J.C."/>
            <person name="Workman M."/>
            <person name="Nielsen J."/>
        </authorList>
    </citation>
    <scope>NUCLEOTIDE SEQUENCE [LARGE SCALE GENOMIC DNA]</scope>
    <source>
        <strain evidence="3">IBT 11843</strain>
    </source>
</reference>
<dbReference type="Proteomes" id="UP000191522">
    <property type="component" value="Unassembled WGS sequence"/>
</dbReference>
<gene>
    <name evidence="2" type="ORF">PENDEC_c025G04803</name>
</gene>
<evidence type="ECO:0000313" key="2">
    <source>
        <dbReference type="EMBL" id="OQD70284.1"/>
    </source>
</evidence>
<feature type="compositionally biased region" description="Polar residues" evidence="1">
    <location>
        <begin position="1"/>
        <end position="23"/>
    </location>
</feature>
<keyword evidence="3" id="KW-1185">Reference proteome</keyword>
<feature type="region of interest" description="Disordered" evidence="1">
    <location>
        <begin position="1"/>
        <end position="26"/>
    </location>
</feature>
<sequence length="67" mass="7120">MASSAHTFQTSKAGQPQSQQPNTGDLGGDLLAHLSVVVALPAGLRDCLLDTNTNTPYHRLFQLQSLS</sequence>
<protein>
    <submittedName>
        <fullName evidence="2">Uncharacterized protein</fullName>
    </submittedName>
</protein>
<name>A0A1V6P011_PENDC</name>
<comment type="caution">
    <text evidence="2">The sequence shown here is derived from an EMBL/GenBank/DDBJ whole genome shotgun (WGS) entry which is preliminary data.</text>
</comment>